<reference evidence="1" key="1">
    <citation type="submission" date="2020-11" db="EMBL/GenBank/DDBJ databases">
        <title>Azospira restricta DSM 18626 genome sequence.</title>
        <authorList>
            <person name="Moe W.M."/>
        </authorList>
    </citation>
    <scope>NUCLEOTIDE SEQUENCE</scope>
    <source>
        <strain evidence="1">DSM 18626</strain>
    </source>
</reference>
<proteinExistence type="predicted"/>
<name>A0A974Y328_9RHOO</name>
<dbReference type="RefSeq" id="WP_203387181.1">
    <property type="nucleotide sequence ID" value="NZ_CP064781.1"/>
</dbReference>
<organism evidence="1 2">
    <name type="scientific">Azospira restricta</name>
    <dbReference type="NCBI Taxonomy" id="404405"/>
    <lineage>
        <taxon>Bacteria</taxon>
        <taxon>Pseudomonadati</taxon>
        <taxon>Pseudomonadota</taxon>
        <taxon>Betaproteobacteria</taxon>
        <taxon>Rhodocyclales</taxon>
        <taxon>Rhodocyclaceae</taxon>
        <taxon>Azospira</taxon>
    </lineage>
</organism>
<gene>
    <name evidence="1" type="ORF">IWH25_18235</name>
</gene>
<evidence type="ECO:0000313" key="1">
    <source>
        <dbReference type="EMBL" id="QRJ63650.1"/>
    </source>
</evidence>
<dbReference type="Proteomes" id="UP000663444">
    <property type="component" value="Chromosome"/>
</dbReference>
<dbReference type="Gene3D" id="1.20.120.1490">
    <property type="match status" value="1"/>
</dbReference>
<evidence type="ECO:0000313" key="2">
    <source>
        <dbReference type="Proteomes" id="UP000663444"/>
    </source>
</evidence>
<dbReference type="EMBL" id="CP064781">
    <property type="protein sequence ID" value="QRJ63650.1"/>
    <property type="molecule type" value="Genomic_DNA"/>
</dbReference>
<protein>
    <submittedName>
        <fullName evidence="1">Periplasmic heavy metal sensor</fullName>
    </submittedName>
</protein>
<dbReference type="InterPro" id="IPR025961">
    <property type="entry name" value="Metal_resist"/>
</dbReference>
<sequence>MKTTLLRFALVLSLLVNAGVIGAVAWRSLAVGEPAAAAAVNLPQYLGLDERQRRHWHEAEDAFLARLAAGAEEVRGHRDRMIVEIFSAQPDHARIDAERAAIARLQDEQQKLVVGQLLRERELLTPLQRERLAGLLAAQPVGPSAFERLHRE</sequence>
<accession>A0A974Y328</accession>
<dbReference type="AlphaFoldDB" id="A0A974Y328"/>
<dbReference type="Pfam" id="PF13801">
    <property type="entry name" value="Metal_resist"/>
    <property type="match status" value="1"/>
</dbReference>
<dbReference type="KEGG" id="ares:IWH25_18235"/>
<keyword evidence="2" id="KW-1185">Reference proteome</keyword>